<sequence>MNKCLAENTPQHYFLNGRERIFSTSGHARPLRCVYVALNRPPLIRSDFDPPVEPCRFRISSAPLSRKSFPLTGGNLGSGEIRDESTNPLSAPCGIVLEIRGENTGDSFNHDM</sequence>
<dbReference type="Proteomes" id="UP001054837">
    <property type="component" value="Unassembled WGS sequence"/>
</dbReference>
<reference evidence="1 2" key="1">
    <citation type="submission" date="2021-06" db="EMBL/GenBank/DDBJ databases">
        <title>Caerostris darwini draft genome.</title>
        <authorList>
            <person name="Kono N."/>
            <person name="Arakawa K."/>
        </authorList>
    </citation>
    <scope>NUCLEOTIDE SEQUENCE [LARGE SCALE GENOMIC DNA]</scope>
</reference>
<dbReference type="EMBL" id="BPLQ01011207">
    <property type="protein sequence ID" value="GIY56647.1"/>
    <property type="molecule type" value="Genomic_DNA"/>
</dbReference>
<keyword evidence="2" id="KW-1185">Reference proteome</keyword>
<comment type="caution">
    <text evidence="1">The sequence shown here is derived from an EMBL/GenBank/DDBJ whole genome shotgun (WGS) entry which is preliminary data.</text>
</comment>
<protein>
    <submittedName>
        <fullName evidence="1">Uncharacterized protein</fullName>
    </submittedName>
</protein>
<organism evidence="1 2">
    <name type="scientific">Caerostris darwini</name>
    <dbReference type="NCBI Taxonomy" id="1538125"/>
    <lineage>
        <taxon>Eukaryota</taxon>
        <taxon>Metazoa</taxon>
        <taxon>Ecdysozoa</taxon>
        <taxon>Arthropoda</taxon>
        <taxon>Chelicerata</taxon>
        <taxon>Arachnida</taxon>
        <taxon>Araneae</taxon>
        <taxon>Araneomorphae</taxon>
        <taxon>Entelegynae</taxon>
        <taxon>Araneoidea</taxon>
        <taxon>Araneidae</taxon>
        <taxon>Caerostris</taxon>
    </lineage>
</organism>
<name>A0AAV4UFQ4_9ARAC</name>
<dbReference type="AlphaFoldDB" id="A0AAV4UFQ4"/>
<evidence type="ECO:0000313" key="1">
    <source>
        <dbReference type="EMBL" id="GIY56647.1"/>
    </source>
</evidence>
<evidence type="ECO:0000313" key="2">
    <source>
        <dbReference type="Proteomes" id="UP001054837"/>
    </source>
</evidence>
<gene>
    <name evidence="1" type="ORF">CDAR_98501</name>
</gene>
<proteinExistence type="predicted"/>
<accession>A0AAV4UFQ4</accession>